<dbReference type="Proteomes" id="UP000249799">
    <property type="component" value="Chromosome"/>
</dbReference>
<dbReference type="OrthoDB" id="5506750at2"/>
<dbReference type="KEGG" id="bsed:DN745_07930"/>
<accession>A0A2Z4FJZ1</accession>
<gene>
    <name evidence="1" type="ORF">DN745_07930</name>
</gene>
<protein>
    <submittedName>
        <fullName evidence="1">Uncharacterized protein</fullName>
    </submittedName>
</protein>
<keyword evidence="2" id="KW-1185">Reference proteome</keyword>
<organism evidence="1 2">
    <name type="scientific">Bradymonas sediminis</name>
    <dbReference type="NCBI Taxonomy" id="1548548"/>
    <lineage>
        <taxon>Bacteria</taxon>
        <taxon>Deltaproteobacteria</taxon>
        <taxon>Bradymonadales</taxon>
        <taxon>Bradymonadaceae</taxon>
        <taxon>Bradymonas</taxon>
    </lineage>
</organism>
<reference evidence="1 2" key="1">
    <citation type="submission" date="2018-06" db="EMBL/GenBank/DDBJ databases">
        <title>Lujinxingia sediminis gen. nov. sp. nov., a new facultative anaerobic member of the class Deltaproteobacteria, and proposal of Lujinxingaceae fam. nov.</title>
        <authorList>
            <person name="Guo L.-Y."/>
            <person name="Li C.-M."/>
            <person name="Wang S."/>
            <person name="Du Z.-J."/>
        </authorList>
    </citation>
    <scope>NUCLEOTIDE SEQUENCE [LARGE SCALE GENOMIC DNA]</scope>
    <source>
        <strain evidence="1 2">FA350</strain>
    </source>
</reference>
<evidence type="ECO:0000313" key="2">
    <source>
        <dbReference type="Proteomes" id="UP000249799"/>
    </source>
</evidence>
<sequence>MGLLDFLFDKEQAQVRRIQKLKKTLTNMYVQPPERKYAIQTLRDEGTPDAVRALLARFEDNAPNTTVDGDEKTYVYESLVSMSADPDLDVRGIITNYLRGREEKINWPMKVLTDLLDYQEMISLVCELLESCGADYQRNPEKKQELVLRSADLRSEELSEQLLRFLDDLNETIRFLAVEALLKHDFKDLIEAPLRERLREEESLRIVQKIADAFAANPEWKIPEEEREDVEAVLPNEFALHTEGYIYQRHA</sequence>
<dbReference type="AlphaFoldDB" id="A0A2Z4FJZ1"/>
<proteinExistence type="predicted"/>
<dbReference type="Gene3D" id="1.25.10.10">
    <property type="entry name" value="Leucine-rich Repeat Variant"/>
    <property type="match status" value="1"/>
</dbReference>
<dbReference type="InterPro" id="IPR011989">
    <property type="entry name" value="ARM-like"/>
</dbReference>
<dbReference type="EMBL" id="CP030032">
    <property type="protein sequence ID" value="AWV89272.1"/>
    <property type="molecule type" value="Genomic_DNA"/>
</dbReference>
<name>A0A2Z4FJZ1_9DELT</name>
<dbReference type="RefSeq" id="WP_111333636.1">
    <property type="nucleotide sequence ID" value="NZ_CP030032.1"/>
</dbReference>
<evidence type="ECO:0000313" key="1">
    <source>
        <dbReference type="EMBL" id="AWV89272.1"/>
    </source>
</evidence>